<name>A0A8S9REW3_BRACR</name>
<dbReference type="Proteomes" id="UP000712600">
    <property type="component" value="Unassembled WGS sequence"/>
</dbReference>
<organism evidence="1 2">
    <name type="scientific">Brassica cretica</name>
    <name type="common">Mustard</name>
    <dbReference type="NCBI Taxonomy" id="69181"/>
    <lineage>
        <taxon>Eukaryota</taxon>
        <taxon>Viridiplantae</taxon>
        <taxon>Streptophyta</taxon>
        <taxon>Embryophyta</taxon>
        <taxon>Tracheophyta</taxon>
        <taxon>Spermatophyta</taxon>
        <taxon>Magnoliopsida</taxon>
        <taxon>eudicotyledons</taxon>
        <taxon>Gunneridae</taxon>
        <taxon>Pentapetalae</taxon>
        <taxon>rosids</taxon>
        <taxon>malvids</taxon>
        <taxon>Brassicales</taxon>
        <taxon>Brassicaceae</taxon>
        <taxon>Brassiceae</taxon>
        <taxon>Brassica</taxon>
    </lineage>
</organism>
<proteinExistence type="predicted"/>
<gene>
    <name evidence="1" type="ORF">F2Q69_00060323</name>
</gene>
<evidence type="ECO:0000313" key="1">
    <source>
        <dbReference type="EMBL" id="KAF3571534.1"/>
    </source>
</evidence>
<sequence length="86" mass="9175">MISWGTSMVNNLVSGVTQTIGVGGEAWRTAFLSPNLSSFGISQHVLAPSKRICIITLSGSSWLCAAFLLASTDSFLQSKILHNLFS</sequence>
<evidence type="ECO:0000313" key="2">
    <source>
        <dbReference type="Proteomes" id="UP000712600"/>
    </source>
</evidence>
<reference evidence="1" key="1">
    <citation type="submission" date="2019-12" db="EMBL/GenBank/DDBJ databases">
        <title>Genome sequencing and annotation of Brassica cretica.</title>
        <authorList>
            <person name="Studholme D.J."/>
            <person name="Sarris P."/>
        </authorList>
    </citation>
    <scope>NUCLEOTIDE SEQUENCE</scope>
    <source>
        <strain evidence="1">PFS-109/04</strain>
        <tissue evidence="1">Leaf</tissue>
    </source>
</reference>
<dbReference type="EMBL" id="QGKX02000095">
    <property type="protein sequence ID" value="KAF3571534.1"/>
    <property type="molecule type" value="Genomic_DNA"/>
</dbReference>
<protein>
    <submittedName>
        <fullName evidence="1">Uncharacterized protein</fullName>
    </submittedName>
</protein>
<comment type="caution">
    <text evidence="1">The sequence shown here is derived from an EMBL/GenBank/DDBJ whole genome shotgun (WGS) entry which is preliminary data.</text>
</comment>
<accession>A0A8S9REW3</accession>
<dbReference type="AlphaFoldDB" id="A0A8S9REW3"/>